<evidence type="ECO:0000313" key="1">
    <source>
        <dbReference type="EMBL" id="MCS3709777.1"/>
    </source>
</evidence>
<comment type="caution">
    <text evidence="1">The sequence shown here is derived from an EMBL/GenBank/DDBJ whole genome shotgun (WGS) entry which is preliminary data.</text>
</comment>
<accession>A0A9X2QB54</accession>
<sequence length="158" mass="17438">MGKRVLGIRTPRGGGENGGAVYRTDERVIKQIGQGDIAFDLSLLFRGAMTEATAIQQRREREGDVPLVGDYVMQEESVQTIAAVWDESIQLAAPTSFLGLTEDGTGVHKGGMQLPISRDGLVEVEKKINRFRMLPLKDYTKPHFVEIPVVVWAQADEV</sequence>
<protein>
    <submittedName>
        <fullName evidence="1">Uncharacterized protein</fullName>
    </submittedName>
</protein>
<name>A0A9X2QB54_9BACT</name>
<dbReference type="EMBL" id="JANUAE010000004">
    <property type="protein sequence ID" value="MCS3709777.1"/>
    <property type="molecule type" value="Genomic_DNA"/>
</dbReference>
<dbReference type="AlphaFoldDB" id="A0A9X2QB54"/>
<gene>
    <name evidence="1" type="ORF">GGP61_001381</name>
</gene>
<dbReference type="Proteomes" id="UP001155057">
    <property type="component" value="Unassembled WGS sequence"/>
</dbReference>
<proteinExistence type="predicted"/>
<organism evidence="1 2">
    <name type="scientific">Salinibacter ruber</name>
    <dbReference type="NCBI Taxonomy" id="146919"/>
    <lineage>
        <taxon>Bacteria</taxon>
        <taxon>Pseudomonadati</taxon>
        <taxon>Rhodothermota</taxon>
        <taxon>Rhodothermia</taxon>
        <taxon>Rhodothermales</taxon>
        <taxon>Salinibacteraceae</taxon>
        <taxon>Salinibacter</taxon>
    </lineage>
</organism>
<evidence type="ECO:0000313" key="2">
    <source>
        <dbReference type="Proteomes" id="UP001155057"/>
    </source>
</evidence>
<reference evidence="1" key="1">
    <citation type="submission" date="2022-08" db="EMBL/GenBank/DDBJ databases">
        <title>Genomic Encyclopedia of Type Strains, Phase V (KMG-V): Genome sequencing to study the core and pangenomes of soil and plant-associated prokaryotes.</title>
        <authorList>
            <person name="Whitman W."/>
        </authorList>
    </citation>
    <scope>NUCLEOTIDE SEQUENCE</scope>
    <source>
        <strain evidence="1">SP3049</strain>
    </source>
</reference>
<dbReference type="RefSeq" id="WP_259123618.1">
    <property type="nucleotide sequence ID" value="NZ_JANUAE010000004.1"/>
</dbReference>